<evidence type="ECO:0000313" key="2">
    <source>
        <dbReference type="EMBL" id="KAJ8607321.1"/>
    </source>
</evidence>
<proteinExistence type="predicted"/>
<evidence type="ECO:0000313" key="3">
    <source>
        <dbReference type="Proteomes" id="UP001230188"/>
    </source>
</evidence>
<feature type="region of interest" description="Disordered" evidence="1">
    <location>
        <begin position="274"/>
        <end position="304"/>
    </location>
</feature>
<evidence type="ECO:0000256" key="1">
    <source>
        <dbReference type="SAM" id="MobiDB-lite"/>
    </source>
</evidence>
<feature type="compositionally biased region" description="Basic residues" evidence="1">
    <location>
        <begin position="276"/>
        <end position="292"/>
    </location>
</feature>
<organism evidence="2 3">
    <name type="scientific">Chrysophaeum taylorii</name>
    <dbReference type="NCBI Taxonomy" id="2483200"/>
    <lineage>
        <taxon>Eukaryota</taxon>
        <taxon>Sar</taxon>
        <taxon>Stramenopiles</taxon>
        <taxon>Ochrophyta</taxon>
        <taxon>Pelagophyceae</taxon>
        <taxon>Pelagomonadales</taxon>
        <taxon>Pelagomonadaceae</taxon>
        <taxon>Chrysophaeum</taxon>
    </lineage>
</organism>
<sequence>MPAAAAGPKRVHYHFFATDTFRAANIPILGLRLELLPRSRRREAVELLAEALWGNRRHFRMVLRRHKPFEECQAIALVDDTLGLIGIAVVEAMHSTKPHGDYKILYVHAFVVRANLRKRPGSQEARREELRRQIRCTRFIAALLELAAFHSFHSMIFTATLGERASVPFWIANKAAHFNEKKNVSIVLQSSYNFAAGFKPLGVLEQSPLPFLHRHTLRAKNWTELCARFLRIFRASTIPEIRALREIFPIHHFKAETRIEDVMKSVVEDRVDSRVPHARRRRQATRKRRHQPNRPAATRLARTRPERRSIICGKPPDGGKGEFFACSAYLIEAYSNDGHRGLCSNGAHVSCLNYYMRFNLITSH</sequence>
<protein>
    <submittedName>
        <fullName evidence="2">Uncharacterized protein</fullName>
    </submittedName>
</protein>
<gene>
    <name evidence="2" type="ORF">CTAYLR_010531</name>
</gene>
<comment type="caution">
    <text evidence="2">The sequence shown here is derived from an EMBL/GenBank/DDBJ whole genome shotgun (WGS) entry which is preliminary data.</text>
</comment>
<keyword evidence="3" id="KW-1185">Reference proteome</keyword>
<dbReference type="EMBL" id="JAQMWT010000223">
    <property type="protein sequence ID" value="KAJ8607321.1"/>
    <property type="molecule type" value="Genomic_DNA"/>
</dbReference>
<dbReference type="Proteomes" id="UP001230188">
    <property type="component" value="Unassembled WGS sequence"/>
</dbReference>
<dbReference type="AlphaFoldDB" id="A0AAD7XP30"/>
<accession>A0AAD7XP30</accession>
<name>A0AAD7XP30_9STRA</name>
<reference evidence="2" key="1">
    <citation type="submission" date="2023-01" db="EMBL/GenBank/DDBJ databases">
        <title>Metagenome sequencing of chrysophaentin producing Chrysophaeum taylorii.</title>
        <authorList>
            <person name="Davison J."/>
            <person name="Bewley C."/>
        </authorList>
    </citation>
    <scope>NUCLEOTIDE SEQUENCE</scope>
    <source>
        <strain evidence="2">NIES-1699</strain>
    </source>
</reference>